<reference evidence="1 2" key="1">
    <citation type="submission" date="2020-03" db="EMBL/GenBank/DDBJ databases">
        <title>WGS of actinomycetes isolated from Thailand.</title>
        <authorList>
            <person name="Thawai C."/>
        </authorList>
    </citation>
    <scope>NUCLEOTIDE SEQUENCE [LARGE SCALE GENOMIC DNA]</scope>
    <source>
        <strain evidence="1 2">PRB2-1</strain>
    </source>
</reference>
<evidence type="ECO:0000313" key="1">
    <source>
        <dbReference type="EMBL" id="NJP44537.1"/>
    </source>
</evidence>
<name>A0ABX0ZNC4_9ACTN</name>
<proteinExistence type="predicted"/>
<sequence length="250" mass="25720">MISEPELTGGPGEEPAEVIADPAAGALSGGPGRRPWVWAVGGAVVASALWGAGLRLWDAQHGGGPDLHGYVLGDSPCAGGTLGPLTSALHATDTAVIAPTAARLGKALDQARCTLEIYAPDPQTGSLDRFQVSVAIDLHKRTDPRREFEDQAGLDPQTLTPAVAVREVAGLGDEAVAQTVSRQREELHVLHGGAVFSLTLTGYAAGAVSEDTLGALHGGPRTAASDVARFEPAMVGAMRNVMKGQQKTAR</sequence>
<dbReference type="Proteomes" id="UP000734511">
    <property type="component" value="Unassembled WGS sequence"/>
</dbReference>
<comment type="caution">
    <text evidence="1">The sequence shown here is derived from an EMBL/GenBank/DDBJ whole genome shotgun (WGS) entry which is preliminary data.</text>
</comment>
<organism evidence="1 2">
    <name type="scientific">Actinacidiphila epipremni</name>
    <dbReference type="NCBI Taxonomy" id="2053013"/>
    <lineage>
        <taxon>Bacteria</taxon>
        <taxon>Bacillati</taxon>
        <taxon>Actinomycetota</taxon>
        <taxon>Actinomycetes</taxon>
        <taxon>Kitasatosporales</taxon>
        <taxon>Streptomycetaceae</taxon>
        <taxon>Actinacidiphila</taxon>
    </lineage>
</organism>
<keyword evidence="2" id="KW-1185">Reference proteome</keyword>
<dbReference type="EMBL" id="JAATEJ010000009">
    <property type="protein sequence ID" value="NJP44537.1"/>
    <property type="molecule type" value="Genomic_DNA"/>
</dbReference>
<protein>
    <submittedName>
        <fullName evidence="1">Uncharacterized protein</fullName>
    </submittedName>
</protein>
<dbReference type="RefSeq" id="WP_167983399.1">
    <property type="nucleotide sequence ID" value="NZ_JAATEJ010000009.1"/>
</dbReference>
<evidence type="ECO:0000313" key="2">
    <source>
        <dbReference type="Proteomes" id="UP000734511"/>
    </source>
</evidence>
<gene>
    <name evidence="1" type="ORF">HCN08_14205</name>
</gene>
<accession>A0ABX0ZNC4</accession>